<dbReference type="InterPro" id="IPR001841">
    <property type="entry name" value="Znf_RING"/>
</dbReference>
<evidence type="ECO:0000313" key="6">
    <source>
        <dbReference type="Proteomes" id="UP001227230"/>
    </source>
</evidence>
<name>A0ABY9C3G3_VITVI</name>
<dbReference type="EMBL" id="CP126653">
    <property type="protein sequence ID" value="WJZ89788.1"/>
    <property type="molecule type" value="Genomic_DNA"/>
</dbReference>
<feature type="region of interest" description="Disordered" evidence="3">
    <location>
        <begin position="609"/>
        <end position="651"/>
    </location>
</feature>
<feature type="compositionally biased region" description="Polar residues" evidence="3">
    <location>
        <begin position="104"/>
        <end position="113"/>
    </location>
</feature>
<dbReference type="Gene3D" id="3.30.40.10">
    <property type="entry name" value="Zinc/RING finger domain, C3HC4 (zinc finger)"/>
    <property type="match status" value="1"/>
</dbReference>
<keyword evidence="6" id="KW-1185">Reference proteome</keyword>
<feature type="coiled-coil region" evidence="2">
    <location>
        <begin position="688"/>
        <end position="715"/>
    </location>
</feature>
<gene>
    <name evidence="5" type="ORF">VitviT2T_008980</name>
</gene>
<evidence type="ECO:0000256" key="1">
    <source>
        <dbReference type="PROSITE-ProRule" id="PRU00175"/>
    </source>
</evidence>
<feature type="region of interest" description="Disordered" evidence="3">
    <location>
        <begin position="18"/>
        <end position="131"/>
    </location>
</feature>
<evidence type="ECO:0000313" key="5">
    <source>
        <dbReference type="EMBL" id="WJZ89788.1"/>
    </source>
</evidence>
<accession>A0ABY9C3G3</accession>
<reference evidence="5 6" key="1">
    <citation type="journal article" date="2023" name="Hortic Res">
        <title>The complete reference genome for grapevine (Vitis vinifera L.) genetics and breeding.</title>
        <authorList>
            <person name="Shi X."/>
            <person name="Cao S."/>
            <person name="Wang X."/>
            <person name="Huang S."/>
            <person name="Wang Y."/>
            <person name="Liu Z."/>
            <person name="Liu W."/>
            <person name="Leng X."/>
            <person name="Peng Y."/>
            <person name="Wang N."/>
            <person name="Wang Y."/>
            <person name="Ma Z."/>
            <person name="Xu X."/>
            <person name="Zhang F."/>
            <person name="Xue H."/>
            <person name="Zhong H."/>
            <person name="Wang Y."/>
            <person name="Zhang K."/>
            <person name="Velt A."/>
            <person name="Avia K."/>
            <person name="Holtgrawe D."/>
            <person name="Grimplet J."/>
            <person name="Matus J.T."/>
            <person name="Ware D."/>
            <person name="Wu X."/>
            <person name="Wang H."/>
            <person name="Liu C."/>
            <person name="Fang Y."/>
            <person name="Rustenholz C."/>
            <person name="Cheng Z."/>
            <person name="Xiao H."/>
            <person name="Zhou Y."/>
        </authorList>
    </citation>
    <scope>NUCLEOTIDE SEQUENCE [LARGE SCALE GENOMIC DNA]</scope>
    <source>
        <strain evidence="6">cv. Pinot noir / PN40024</strain>
        <tissue evidence="5">Leaf</tissue>
    </source>
</reference>
<keyword evidence="1" id="KW-0479">Metal-binding</keyword>
<dbReference type="CDD" id="cd16647">
    <property type="entry name" value="mRING-HC-C3HC5_NEU1"/>
    <property type="match status" value="1"/>
</dbReference>
<feature type="domain" description="RING-type" evidence="4">
    <location>
        <begin position="760"/>
        <end position="798"/>
    </location>
</feature>
<sequence>MAIAGLHNVSVLDSPFLRESQSPVSSRRSDQARLSTQTSSPRQMWRDLEDEQVGQGPGRRQGRFQQQRSDELNTDLSSVTVSESQRSVDGGGLDRLSEVEYGPWSQSQAGSQNENDDSNGLGCEPSPDFGDVERERVRQIFRDWMNSGMMGHTSNVSQVNNTTRAQWLGETEQERVRIVREWVQMTSQPRGTLSARREEQVAEIGAQIERVRDGLVVNCHEGQTEPVRRVGILRLCGRQALLDMLVRTGRERQRELQQLSEHSVVSDFAHRNRIQSLLRGRFLRNNRLAEDERPASVAASELGLLRQRRTVSGLREGFLSRLDNSVCGSSNCSDTLSDSDIDGYGHDQNQANSSLEVLDEIHDQSEQSQIISDIHDTTNVLEGNSFEDINQQESTAQVQEWQEQVLENEDRGWQQSDGVGSIEVRSGNAEDSEGNWQENSQEILRNEGGQDHLQEAHEEFQEQLEPSSRENDAHGLSVNTNDLEGDTIENVNWQNSIAQVEEWQEQVRENEEASGSEGGEHGFQEEAHDSWHEVSSQEVAENWLEGPSDQEAVMVGRVDRFYFPDDDNVYNMELRELLSRRSVSNLLRSGFRENLDRLIQSYVERQVHDPVDWEPHGTSSLPASAEQDQEQQTGDQNEGRTDDVESPPSVLPSSLVPRFLPLWDQELHHDNWSQQNMHPRFGMEWEVINDLRIDLARLQQRMNNMQRMLEACMDMQLELQRSIKQEVSAALNRSVGSPEVNEECLPKDGSKWDHVRKGICCICCDSHIDSLLYRCGHMCTCSKCASELVQGRGKCPMCWAPVVEVIRAYSIL</sequence>
<keyword evidence="1" id="KW-0862">Zinc</keyword>
<feature type="compositionally biased region" description="Basic and acidic residues" evidence="3">
    <location>
        <begin position="518"/>
        <end position="532"/>
    </location>
</feature>
<dbReference type="PANTHER" id="PTHR46519:SF3">
    <property type="entry name" value="RING_U-BOX SUPERFAMILY PROTEIN"/>
    <property type="match status" value="1"/>
</dbReference>
<dbReference type="SUPFAM" id="SSF57850">
    <property type="entry name" value="RING/U-box"/>
    <property type="match status" value="1"/>
</dbReference>
<feature type="region of interest" description="Disordered" evidence="3">
    <location>
        <begin position="456"/>
        <end position="483"/>
    </location>
</feature>
<proteinExistence type="predicted"/>
<dbReference type="PANTHER" id="PTHR46519">
    <property type="entry name" value="RING/U-BOX SUPERFAMILY PROTEIN"/>
    <property type="match status" value="1"/>
</dbReference>
<dbReference type="PROSITE" id="PS50089">
    <property type="entry name" value="ZF_RING_2"/>
    <property type="match status" value="1"/>
</dbReference>
<keyword evidence="2" id="KW-0175">Coiled coil</keyword>
<evidence type="ECO:0000256" key="2">
    <source>
        <dbReference type="SAM" id="Coils"/>
    </source>
</evidence>
<keyword evidence="1" id="KW-0863">Zinc-finger</keyword>
<feature type="region of interest" description="Disordered" evidence="3">
    <location>
        <begin position="503"/>
        <end position="547"/>
    </location>
</feature>
<feature type="compositionally biased region" description="Polar residues" evidence="3">
    <location>
        <begin position="74"/>
        <end position="87"/>
    </location>
</feature>
<protein>
    <recommendedName>
        <fullName evidence="4">RING-type domain-containing protein</fullName>
    </recommendedName>
</protein>
<evidence type="ECO:0000256" key="3">
    <source>
        <dbReference type="SAM" id="MobiDB-lite"/>
    </source>
</evidence>
<dbReference type="Pfam" id="PF13920">
    <property type="entry name" value="zf-C3HC4_3"/>
    <property type="match status" value="1"/>
</dbReference>
<dbReference type="InterPro" id="IPR013083">
    <property type="entry name" value="Znf_RING/FYVE/PHD"/>
</dbReference>
<feature type="compositionally biased region" description="Polar residues" evidence="3">
    <location>
        <begin position="19"/>
        <end position="42"/>
    </location>
</feature>
<dbReference type="Proteomes" id="UP001227230">
    <property type="component" value="Chromosome 6"/>
</dbReference>
<evidence type="ECO:0000259" key="4">
    <source>
        <dbReference type="PROSITE" id="PS50089"/>
    </source>
</evidence>
<organism evidence="5 6">
    <name type="scientific">Vitis vinifera</name>
    <name type="common">Grape</name>
    <dbReference type="NCBI Taxonomy" id="29760"/>
    <lineage>
        <taxon>Eukaryota</taxon>
        <taxon>Viridiplantae</taxon>
        <taxon>Streptophyta</taxon>
        <taxon>Embryophyta</taxon>
        <taxon>Tracheophyta</taxon>
        <taxon>Spermatophyta</taxon>
        <taxon>Magnoliopsida</taxon>
        <taxon>eudicotyledons</taxon>
        <taxon>Gunneridae</taxon>
        <taxon>Pentapetalae</taxon>
        <taxon>rosids</taxon>
        <taxon>Vitales</taxon>
        <taxon>Vitaceae</taxon>
        <taxon>Viteae</taxon>
        <taxon>Vitis</taxon>
    </lineage>
</organism>